<evidence type="ECO:0000313" key="1">
    <source>
        <dbReference type="EMBL" id="GAA0156800.1"/>
    </source>
</evidence>
<comment type="caution">
    <text evidence="1">The sequence shown here is derived from an EMBL/GenBank/DDBJ whole genome shotgun (WGS) entry which is preliminary data.</text>
</comment>
<dbReference type="InterPro" id="IPR036397">
    <property type="entry name" value="RNaseH_sf"/>
</dbReference>
<keyword evidence="2" id="KW-1185">Reference proteome</keyword>
<gene>
    <name evidence="1" type="ORF">LIER_14205</name>
</gene>
<protein>
    <submittedName>
        <fullName evidence="1">Uncharacterized protein</fullName>
    </submittedName>
</protein>
<accession>A0AAV3Q2F9</accession>
<dbReference type="Proteomes" id="UP001454036">
    <property type="component" value="Unassembled WGS sequence"/>
</dbReference>
<evidence type="ECO:0000313" key="2">
    <source>
        <dbReference type="Proteomes" id="UP001454036"/>
    </source>
</evidence>
<dbReference type="EMBL" id="BAABME010002950">
    <property type="protein sequence ID" value="GAA0156800.1"/>
    <property type="molecule type" value="Genomic_DNA"/>
</dbReference>
<proteinExistence type="predicted"/>
<dbReference type="GO" id="GO:0003676">
    <property type="term" value="F:nucleic acid binding"/>
    <property type="evidence" value="ECO:0007669"/>
    <property type="project" value="InterPro"/>
</dbReference>
<name>A0AAV3Q2F9_LITER</name>
<dbReference type="AlphaFoldDB" id="A0AAV3Q2F9"/>
<reference evidence="1 2" key="1">
    <citation type="submission" date="2024-01" db="EMBL/GenBank/DDBJ databases">
        <title>The complete chloroplast genome sequence of Lithospermum erythrorhizon: insights into the phylogenetic relationship among Boraginaceae species and the maternal lineages of purple gromwells.</title>
        <authorList>
            <person name="Okada T."/>
            <person name="Watanabe K."/>
        </authorList>
    </citation>
    <scope>NUCLEOTIDE SEQUENCE [LARGE SCALE GENOMIC DNA]</scope>
</reference>
<organism evidence="1 2">
    <name type="scientific">Lithospermum erythrorhizon</name>
    <name type="common">Purple gromwell</name>
    <name type="synonym">Lithospermum officinale var. erythrorhizon</name>
    <dbReference type="NCBI Taxonomy" id="34254"/>
    <lineage>
        <taxon>Eukaryota</taxon>
        <taxon>Viridiplantae</taxon>
        <taxon>Streptophyta</taxon>
        <taxon>Embryophyta</taxon>
        <taxon>Tracheophyta</taxon>
        <taxon>Spermatophyta</taxon>
        <taxon>Magnoliopsida</taxon>
        <taxon>eudicotyledons</taxon>
        <taxon>Gunneridae</taxon>
        <taxon>Pentapetalae</taxon>
        <taxon>asterids</taxon>
        <taxon>lamiids</taxon>
        <taxon>Boraginales</taxon>
        <taxon>Boraginaceae</taxon>
        <taxon>Boraginoideae</taxon>
        <taxon>Lithospermeae</taxon>
        <taxon>Lithospermum</taxon>
    </lineage>
</organism>
<dbReference type="Gene3D" id="3.30.420.10">
    <property type="entry name" value="Ribonuclease H-like superfamily/Ribonuclease H"/>
    <property type="match status" value="1"/>
</dbReference>
<sequence length="128" mass="13589">MCDPEGARARVPIHQGNLHNKTQFIAGKIEDMCKEHDIDHMMASVSYQQANGQVEDGGTSTTGAKRTVLAVGTTKAFSLPHGRTGNLDNNVLILIHPLQVLDQKGKLPGKIALSGGMKALSSSTLRGS</sequence>